<name>A0ABU1GXN0_9GAMM</name>
<sequence length="289" mass="33289">MTDYPAAPLRLGLPMWSYEEWKGHFLARTTPMQHALEEYASVFGAVEGNTTFYSGTPAQRTLENWAAQTPETFRFCFKLPQLLTHERRLNDIDGCLAFLEALRVLGPRIGPVMVQLPRDFGASELLKLERLLARWPDDIGCAIEVRALEFFHKGDAERQLNRLLITFNADRVMLDVRPLFSSTDVSNRGLTKAQQEKPRRPLHVLSTGDHPIVRFIGHFDEKANTHFFEPWISQLNLWINQGKKPYFFVHTPDNILAPAWARTFWNRLSETVVLPELPEFPADKQTSLF</sequence>
<gene>
    <name evidence="1" type="ORF">QC825_08375</name>
</gene>
<dbReference type="RefSeq" id="WP_251594429.1">
    <property type="nucleotide sequence ID" value="NZ_JAMLJI010000004.1"/>
</dbReference>
<dbReference type="PANTHER" id="PTHR30348">
    <property type="entry name" value="UNCHARACTERIZED PROTEIN YECE"/>
    <property type="match status" value="1"/>
</dbReference>
<reference evidence="1 2" key="1">
    <citation type="submission" date="2023-04" db="EMBL/GenBank/DDBJ databases">
        <title>A long-awaited taxogenomic arrangement of the family Halomonadaceae.</title>
        <authorList>
            <person name="De La Haba R."/>
            <person name="Chuvochina M."/>
            <person name="Wittouck S."/>
            <person name="Arahal D.R."/>
            <person name="Sanchez-Porro C."/>
            <person name="Hugenholtz P."/>
            <person name="Ventosa A."/>
        </authorList>
    </citation>
    <scope>NUCLEOTIDE SEQUENCE [LARGE SCALE GENOMIC DNA]</scope>
    <source>
        <strain evidence="1 2">DSM 22428</strain>
    </source>
</reference>
<dbReference type="Gene3D" id="3.20.20.410">
    <property type="entry name" value="Protein of unknown function UPF0759"/>
    <property type="match status" value="1"/>
</dbReference>
<evidence type="ECO:0000313" key="2">
    <source>
        <dbReference type="Proteomes" id="UP001269375"/>
    </source>
</evidence>
<accession>A0ABU1GXN0</accession>
<proteinExistence type="predicted"/>
<organism evidence="1 2">
    <name type="scientific">Larsenimonas suaedae</name>
    <dbReference type="NCBI Taxonomy" id="1851019"/>
    <lineage>
        <taxon>Bacteria</taxon>
        <taxon>Pseudomonadati</taxon>
        <taxon>Pseudomonadota</taxon>
        <taxon>Gammaproteobacteria</taxon>
        <taxon>Oceanospirillales</taxon>
        <taxon>Halomonadaceae</taxon>
        <taxon>Larsenimonas</taxon>
    </lineage>
</organism>
<dbReference type="PANTHER" id="PTHR30348:SF9">
    <property type="entry name" value="UPF0759 PROTEIN YECE"/>
    <property type="match status" value="1"/>
</dbReference>
<dbReference type="Pfam" id="PF01904">
    <property type="entry name" value="DUF72"/>
    <property type="match status" value="1"/>
</dbReference>
<dbReference type="InterPro" id="IPR036520">
    <property type="entry name" value="UPF0759_sf"/>
</dbReference>
<dbReference type="EMBL" id="JARWAO010000004">
    <property type="protein sequence ID" value="MDR5896083.1"/>
    <property type="molecule type" value="Genomic_DNA"/>
</dbReference>
<evidence type="ECO:0000313" key="1">
    <source>
        <dbReference type="EMBL" id="MDR5896083.1"/>
    </source>
</evidence>
<dbReference type="Proteomes" id="UP001269375">
    <property type="component" value="Unassembled WGS sequence"/>
</dbReference>
<comment type="caution">
    <text evidence="1">The sequence shown here is derived from an EMBL/GenBank/DDBJ whole genome shotgun (WGS) entry which is preliminary data.</text>
</comment>
<protein>
    <submittedName>
        <fullName evidence="1">DUF72 domain-containing protein</fullName>
    </submittedName>
</protein>
<keyword evidence="2" id="KW-1185">Reference proteome</keyword>
<dbReference type="SUPFAM" id="SSF117396">
    <property type="entry name" value="TM1631-like"/>
    <property type="match status" value="1"/>
</dbReference>
<dbReference type="InterPro" id="IPR002763">
    <property type="entry name" value="DUF72"/>
</dbReference>